<dbReference type="PANTHER" id="PTHR47958">
    <property type="entry name" value="ATP-DEPENDENT RNA HELICASE DBP3"/>
    <property type="match status" value="1"/>
</dbReference>
<sequence length="1654" mass="180441">MDSFQDRRFAASGGDLQQPHPPQQNHFPNPYHHQPQSHPLPTANYPYPPPPPPHHHHRYPSPPPPPPPPISSQHQPPPPHQQQPWAPPDGHLQQNYHHPALPPPYPQPMPPYAVQPMPHHQYPPPPHHGPLPPPHQHHLSSLPPPPSVYHQPPRQGWGGPSWTQHQGWEYSERNLPYNNEDDWAARAKAWAAAKSVVTDNHPTSQVVPDGRMEAHGYTFHDQYQATIGPSDTQQSLLSQTTNQQQLPHYALDQQKQANHLHGSSSFSSGLTSYVADTRLHYNAGEEAIALHKDHTSPARNLGSTSSIYEQEVPYSYSSVSGNRDVLSQFPLPSLPLQEGFTHPQPPLTDHNVAVHQPDFTHGRQPSSYMSDASNKPLNFEPRPASDIEPHTKAIYGPTDPSQSMGMTGHDATAISVNAWNPTAAGVLPQLDPSFVPQPAIGPHPSVYGRLPGPNFRPTVAPATSPFGLVTGASVNQATILPADASGSFNISERPKKAAVPNWLREEIIKNKSVIASTYASHQSGSLNSMGSDDNDKSYRKVDQTDNKSVDSTKSTDDEEDDEDDADAARSAAINQEIKRVLTEVLLKVTDDLFDEIAMKVLNEEDPIDEVYDCKDLGKDKDPSPVVSTPKASANVLVTVKESKTGNGVNESSGLHSLEGDILGLASYASDEEDIETQNSKDLLANGGNGRPSENELKNGTNEKNILNQGELGKDPDGLSERVYPNDYSKKSDARNHTDKFLSKDASFSDDKLHNHVNEHLGSKSGLASTSDDPNASYSKGITSKGGTKSDKMSSNNKAGALVSTKDHVRGLKDINSNDRHLDKRSYSKESVKKESAASYKSNSDTSDSIETISNENKSRLKENDDKRNNRKESEESRGAKARNSDSRSHRSTKDHKMGVTKDKKESDKEDIERKKEKFKDEKEGDSRRCTKDSRHSNRKSRSPSHRGRSSKEISLLGHGSISTDEPSEASKKRRMQSRSPSPIRSRTRQVSRSPHRKHSHRRHSPYSSDRSDFVSQMNSPPIPSVPIPVGGGMGSGPFFPPSGPSFAAGRGVGGGMGSYMGSESSFAAPHTLPHIQSGGGGGKSFDSGRDDGRAGRGGTGRGGAFSSGSSRGGGGSGFDSGKSGKTAGRGQVFGGGGRGRGFDGGRGGASGRGSFVGGRRGGRDGLGGRDFTKSRDDLDTLSLPKQNFHDLIPFEKNFYVESPSVQAMSEQDAMLYRRGRDITVEGRDIPKPIRLFHEANFPENILQAIMKCGFVEPTPIQAQGWPMALKGRDLIGIAETGSGKTLAYLLPALVHVNAQPRLAYGEGPIVLVLAPTRELAVQIQAEVTKFGLHASARSTCIYGGAAKGPQIRDLKKGVEIVIATPGRLIDMLEACHTNLRRVTYLVLDEADRMLDMGFEPQIRKIISQIRPDRQTLYWSATWPREVEALARQFLQNPYKVIIGSPYLKANQSILQIVEVIPEHEKYPRLIKLLSEIMDGGRILIFLETKKGCDKVTRQLRMDGWPALSIHGDKAQAERDWVLAEFKSGRSSIMTATDVAARGLDVKDIKCVVNYDFPTSLEDYVHRIGRTGRAGAKGTAITFFTQANARFARELVKILQDACQNVNPALASMVRLGSGVNGGSGGNFRSRGRGFGNRSLISGSNSIPLGGRRPW</sequence>
<feature type="compositionally biased region" description="Gly residues" evidence="8">
    <location>
        <begin position="1095"/>
        <end position="1118"/>
    </location>
</feature>
<feature type="region of interest" description="Disordered" evidence="8">
    <location>
        <begin position="1068"/>
        <end position="1177"/>
    </location>
</feature>
<dbReference type="SUPFAM" id="SSF52540">
    <property type="entry name" value="P-loop containing nucleoside triphosphate hydrolases"/>
    <property type="match status" value="1"/>
</dbReference>
<dbReference type="InterPro" id="IPR027417">
    <property type="entry name" value="P-loop_NTPase"/>
</dbReference>
<feature type="domain" description="DEAD-box RNA helicase Q" evidence="11">
    <location>
        <begin position="1234"/>
        <end position="1262"/>
    </location>
</feature>
<name>A0AAQ3K981_9LILI</name>
<dbReference type="InterPro" id="IPR014014">
    <property type="entry name" value="RNA_helicase_DEAD_Q_motif"/>
</dbReference>
<evidence type="ECO:0000256" key="7">
    <source>
        <dbReference type="PROSITE-ProRule" id="PRU00552"/>
    </source>
</evidence>
<feature type="compositionally biased region" description="Gly residues" evidence="8">
    <location>
        <begin position="1131"/>
        <end position="1159"/>
    </location>
</feature>
<evidence type="ECO:0000256" key="6">
    <source>
        <dbReference type="ARBA" id="ARBA00022884"/>
    </source>
</evidence>
<feature type="compositionally biased region" description="Low complexity" evidence="8">
    <location>
        <begin position="1119"/>
        <end position="1130"/>
    </location>
</feature>
<evidence type="ECO:0000256" key="4">
    <source>
        <dbReference type="ARBA" id="ARBA00022806"/>
    </source>
</evidence>
<evidence type="ECO:0000259" key="10">
    <source>
        <dbReference type="PROSITE" id="PS51194"/>
    </source>
</evidence>
<evidence type="ECO:0000313" key="13">
    <source>
        <dbReference type="Proteomes" id="UP001327560"/>
    </source>
</evidence>
<feature type="compositionally biased region" description="Low complexity" evidence="8">
    <location>
        <begin position="23"/>
        <end position="36"/>
    </location>
</feature>
<feature type="compositionally biased region" description="Acidic residues" evidence="8">
    <location>
        <begin position="556"/>
        <end position="565"/>
    </location>
</feature>
<evidence type="ECO:0000256" key="1">
    <source>
        <dbReference type="ARBA" id="ARBA00012552"/>
    </source>
</evidence>
<feature type="region of interest" description="Disordered" evidence="8">
    <location>
        <begin position="336"/>
        <end position="371"/>
    </location>
</feature>
<dbReference type="Pfam" id="PF00271">
    <property type="entry name" value="Helicase_C"/>
    <property type="match status" value="1"/>
</dbReference>
<dbReference type="InterPro" id="IPR011545">
    <property type="entry name" value="DEAD/DEAH_box_helicase_dom"/>
</dbReference>
<dbReference type="CDD" id="cd17966">
    <property type="entry name" value="DEADc_DDX5_DDX17"/>
    <property type="match status" value="1"/>
</dbReference>
<feature type="region of interest" description="Disordered" evidence="8">
    <location>
        <begin position="1"/>
        <end position="165"/>
    </location>
</feature>
<dbReference type="CDD" id="cd18787">
    <property type="entry name" value="SF2_C_DEAD"/>
    <property type="match status" value="1"/>
</dbReference>
<keyword evidence="4" id="KW-0347">Helicase</keyword>
<feature type="compositionally biased region" description="Basic residues" evidence="8">
    <location>
        <begin position="936"/>
        <end position="948"/>
    </location>
</feature>
<feature type="compositionally biased region" description="Basic and acidic residues" evidence="8">
    <location>
        <begin position="533"/>
        <end position="555"/>
    </location>
</feature>
<feature type="compositionally biased region" description="Basic residues" evidence="8">
    <location>
        <begin position="985"/>
        <end position="1004"/>
    </location>
</feature>
<evidence type="ECO:0000256" key="8">
    <source>
        <dbReference type="SAM" id="MobiDB-lite"/>
    </source>
</evidence>
<feature type="compositionally biased region" description="Polar residues" evidence="8">
    <location>
        <begin position="765"/>
        <end position="797"/>
    </location>
</feature>
<dbReference type="GO" id="GO:0016787">
    <property type="term" value="F:hydrolase activity"/>
    <property type="evidence" value="ECO:0007669"/>
    <property type="project" value="UniProtKB-KW"/>
</dbReference>
<feature type="region of interest" description="Disordered" evidence="8">
    <location>
        <begin position="680"/>
        <end position="1036"/>
    </location>
</feature>
<dbReference type="GO" id="GO:0003723">
    <property type="term" value="F:RNA binding"/>
    <property type="evidence" value="ECO:0007669"/>
    <property type="project" value="UniProtKB-KW"/>
</dbReference>
<dbReference type="FunFam" id="3.40.50.300:FF:000079">
    <property type="entry name" value="probable ATP-dependent RNA helicase DDX17"/>
    <property type="match status" value="1"/>
</dbReference>
<dbReference type="Proteomes" id="UP001327560">
    <property type="component" value="Chromosome 4"/>
</dbReference>
<feature type="domain" description="Helicase C-terminal" evidence="10">
    <location>
        <begin position="1468"/>
        <end position="1613"/>
    </location>
</feature>
<dbReference type="PROSITE" id="PS51194">
    <property type="entry name" value="HELICASE_CTER"/>
    <property type="match status" value="1"/>
</dbReference>
<accession>A0AAQ3K981</accession>
<keyword evidence="6" id="KW-0694">RNA-binding</keyword>
<feature type="region of interest" description="Disordered" evidence="8">
    <location>
        <begin position="522"/>
        <end position="567"/>
    </location>
</feature>
<dbReference type="EMBL" id="CP136893">
    <property type="protein sequence ID" value="WOL03649.1"/>
    <property type="molecule type" value="Genomic_DNA"/>
</dbReference>
<dbReference type="PROSITE" id="PS51192">
    <property type="entry name" value="HELICASE_ATP_BIND_1"/>
    <property type="match status" value="1"/>
</dbReference>
<feature type="compositionally biased region" description="Polar residues" evidence="8">
    <location>
        <begin position="697"/>
        <end position="707"/>
    </location>
</feature>
<dbReference type="SMART" id="SM00487">
    <property type="entry name" value="DEXDc"/>
    <property type="match status" value="1"/>
</dbReference>
<evidence type="ECO:0000256" key="5">
    <source>
        <dbReference type="ARBA" id="ARBA00022840"/>
    </source>
</evidence>
<keyword evidence="3" id="KW-0378">Hydrolase</keyword>
<dbReference type="SMART" id="SM00490">
    <property type="entry name" value="HELICc"/>
    <property type="match status" value="1"/>
</dbReference>
<dbReference type="GO" id="GO:0003724">
    <property type="term" value="F:RNA helicase activity"/>
    <property type="evidence" value="ECO:0007669"/>
    <property type="project" value="UniProtKB-EC"/>
</dbReference>
<evidence type="ECO:0000256" key="2">
    <source>
        <dbReference type="ARBA" id="ARBA00022741"/>
    </source>
</evidence>
<feature type="compositionally biased region" description="Basic and acidic residues" evidence="8">
    <location>
        <begin position="727"/>
        <end position="761"/>
    </location>
</feature>
<evidence type="ECO:0000256" key="3">
    <source>
        <dbReference type="ARBA" id="ARBA00022801"/>
    </source>
</evidence>
<feature type="compositionally biased region" description="Polar residues" evidence="8">
    <location>
        <begin position="522"/>
        <end position="531"/>
    </location>
</feature>
<gene>
    <name evidence="12" type="ORF">Cni_G12369</name>
</gene>
<keyword evidence="5" id="KW-0067">ATP-binding</keyword>
<dbReference type="InterPro" id="IPR014001">
    <property type="entry name" value="Helicase_ATP-bd"/>
</dbReference>
<reference evidence="12 13" key="1">
    <citation type="submission" date="2023-10" db="EMBL/GenBank/DDBJ databases">
        <title>Chromosome-scale genome assembly provides insights into flower coloration mechanisms of Canna indica.</title>
        <authorList>
            <person name="Li C."/>
        </authorList>
    </citation>
    <scope>NUCLEOTIDE SEQUENCE [LARGE SCALE GENOMIC DNA]</scope>
    <source>
        <tissue evidence="12">Flower</tissue>
    </source>
</reference>
<feature type="compositionally biased region" description="Basic and acidic residues" evidence="8">
    <location>
        <begin position="856"/>
        <end position="888"/>
    </location>
</feature>
<evidence type="ECO:0000259" key="11">
    <source>
        <dbReference type="PROSITE" id="PS51195"/>
    </source>
</evidence>
<feature type="compositionally biased region" description="Pro residues" evidence="8">
    <location>
        <begin position="60"/>
        <end position="87"/>
    </location>
</feature>
<feature type="compositionally biased region" description="Basic and acidic residues" evidence="8">
    <location>
        <begin position="1161"/>
        <end position="1177"/>
    </location>
</feature>
<feature type="compositionally biased region" description="Pro residues" evidence="8">
    <location>
        <begin position="100"/>
        <end position="113"/>
    </location>
</feature>
<evidence type="ECO:0000259" key="9">
    <source>
        <dbReference type="PROSITE" id="PS51192"/>
    </source>
</evidence>
<dbReference type="InterPro" id="IPR001650">
    <property type="entry name" value="Helicase_C-like"/>
</dbReference>
<feature type="compositionally biased region" description="Basic and acidic residues" evidence="8">
    <location>
        <begin position="894"/>
        <end position="935"/>
    </location>
</feature>
<evidence type="ECO:0000313" key="12">
    <source>
        <dbReference type="EMBL" id="WOL03649.1"/>
    </source>
</evidence>
<dbReference type="EC" id="3.6.4.13" evidence="1"/>
<keyword evidence="2" id="KW-0547">Nucleotide-binding</keyword>
<dbReference type="Gene3D" id="3.40.50.300">
    <property type="entry name" value="P-loop containing nucleotide triphosphate hydrolases"/>
    <property type="match status" value="2"/>
</dbReference>
<keyword evidence="13" id="KW-1185">Reference proteome</keyword>
<feature type="short sequence motif" description="Q motif" evidence="7">
    <location>
        <begin position="1234"/>
        <end position="1262"/>
    </location>
</feature>
<feature type="compositionally biased region" description="Pro residues" evidence="8">
    <location>
        <begin position="121"/>
        <end position="134"/>
    </location>
</feature>
<dbReference type="InterPro" id="IPR000629">
    <property type="entry name" value="RNA-helicase_DEAD-box_CS"/>
</dbReference>
<feature type="domain" description="Helicase ATP-binding" evidence="9">
    <location>
        <begin position="1265"/>
        <end position="1440"/>
    </location>
</feature>
<feature type="compositionally biased region" description="Polar residues" evidence="8">
    <location>
        <begin position="842"/>
        <end position="855"/>
    </location>
</feature>
<dbReference type="PROSITE" id="PS00039">
    <property type="entry name" value="DEAD_ATP_HELICASE"/>
    <property type="match status" value="1"/>
</dbReference>
<dbReference type="GO" id="GO:0005524">
    <property type="term" value="F:ATP binding"/>
    <property type="evidence" value="ECO:0007669"/>
    <property type="project" value="UniProtKB-KW"/>
</dbReference>
<feature type="compositionally biased region" description="Basic and acidic residues" evidence="8">
    <location>
        <begin position="804"/>
        <end position="835"/>
    </location>
</feature>
<dbReference type="FunFam" id="3.40.50.300:FF:000008">
    <property type="entry name" value="ATP-dependent RNA helicase RhlB"/>
    <property type="match status" value="1"/>
</dbReference>
<protein>
    <recommendedName>
        <fullName evidence="1">RNA helicase</fullName>
        <ecNumber evidence="1">3.6.4.13</ecNumber>
    </recommendedName>
</protein>
<proteinExistence type="predicted"/>
<dbReference type="Pfam" id="PF00270">
    <property type="entry name" value="DEAD"/>
    <property type="match status" value="1"/>
</dbReference>
<dbReference type="PROSITE" id="PS51195">
    <property type="entry name" value="Q_MOTIF"/>
    <property type="match status" value="1"/>
</dbReference>
<organism evidence="12 13">
    <name type="scientific">Canna indica</name>
    <name type="common">Indian-shot</name>
    <dbReference type="NCBI Taxonomy" id="4628"/>
    <lineage>
        <taxon>Eukaryota</taxon>
        <taxon>Viridiplantae</taxon>
        <taxon>Streptophyta</taxon>
        <taxon>Embryophyta</taxon>
        <taxon>Tracheophyta</taxon>
        <taxon>Spermatophyta</taxon>
        <taxon>Magnoliopsida</taxon>
        <taxon>Liliopsida</taxon>
        <taxon>Zingiberales</taxon>
        <taxon>Cannaceae</taxon>
        <taxon>Canna</taxon>
    </lineage>
</organism>